<sequence>MTTNPTRSRGDRGLYGKLFHSFFLFLMFSSNSTIAEEAENDGPKLLHAKAWFSGSTPSDVEQLKGNFTDALVQASGGAVQAENITLTHFNRQEITATLDVEIIFGSTSPAAVTNQLLTSQDSGARFPAPFTGNVAFTNVVVYNGYSLPKKGISRGLAATLGVFLCLFVILCGVNAAFGVMLYRKRRAQAALVGRTEKEPVLQHPEGPKAEDDPEEPLQHGQDPHGAETQQES</sequence>
<protein>
    <submittedName>
        <fullName evidence="4">Uncharacterized protein</fullName>
    </submittedName>
</protein>
<organism evidence="4">
    <name type="scientific">Tetraselmis sp. GSL018</name>
    <dbReference type="NCBI Taxonomy" id="582737"/>
    <lineage>
        <taxon>Eukaryota</taxon>
        <taxon>Viridiplantae</taxon>
        <taxon>Chlorophyta</taxon>
        <taxon>core chlorophytes</taxon>
        <taxon>Chlorodendrophyceae</taxon>
        <taxon>Chlorodendrales</taxon>
        <taxon>Chlorodendraceae</taxon>
        <taxon>Tetraselmis</taxon>
    </lineage>
</organism>
<dbReference type="EMBL" id="GBEZ01022452">
    <property type="protein sequence ID" value="JAC64389.1"/>
    <property type="molecule type" value="Transcribed_RNA"/>
</dbReference>
<feature type="signal peptide" evidence="3">
    <location>
        <begin position="1"/>
        <end position="35"/>
    </location>
</feature>
<evidence type="ECO:0000313" key="4">
    <source>
        <dbReference type="EMBL" id="JAC64389.1"/>
    </source>
</evidence>
<keyword evidence="2" id="KW-1133">Transmembrane helix</keyword>
<evidence type="ECO:0000256" key="3">
    <source>
        <dbReference type="SAM" id="SignalP"/>
    </source>
</evidence>
<feature type="region of interest" description="Disordered" evidence="1">
    <location>
        <begin position="193"/>
        <end position="232"/>
    </location>
</feature>
<reference evidence="4" key="1">
    <citation type="submission" date="2014-05" db="EMBL/GenBank/DDBJ databases">
        <title>The transcriptome of the halophilic microalga Tetraselmis sp. GSL018 isolated from the Great Salt Lake, Utah.</title>
        <authorList>
            <person name="Jinkerson R.E."/>
            <person name="D'Adamo S."/>
            <person name="Posewitz M.C."/>
        </authorList>
    </citation>
    <scope>NUCLEOTIDE SEQUENCE</scope>
    <source>
        <strain evidence="4">GSL018</strain>
    </source>
</reference>
<feature type="compositionally biased region" description="Basic and acidic residues" evidence="1">
    <location>
        <begin position="194"/>
        <end position="210"/>
    </location>
</feature>
<feature type="transmembrane region" description="Helical" evidence="2">
    <location>
        <begin position="156"/>
        <end position="182"/>
    </location>
</feature>
<dbReference type="AlphaFoldDB" id="A0A061R0W7"/>
<feature type="chain" id="PRO_5030002148" evidence="3">
    <location>
        <begin position="36"/>
        <end position="232"/>
    </location>
</feature>
<evidence type="ECO:0000256" key="1">
    <source>
        <dbReference type="SAM" id="MobiDB-lite"/>
    </source>
</evidence>
<name>A0A061R0W7_9CHLO</name>
<accession>A0A061R0W7</accession>
<keyword evidence="2" id="KW-0812">Transmembrane</keyword>
<gene>
    <name evidence="4" type="ORF">TSPGSL018_18410</name>
</gene>
<proteinExistence type="predicted"/>
<evidence type="ECO:0000256" key="2">
    <source>
        <dbReference type="SAM" id="Phobius"/>
    </source>
</evidence>
<keyword evidence="2" id="KW-0472">Membrane</keyword>
<keyword evidence="3" id="KW-0732">Signal</keyword>